<dbReference type="Gene3D" id="1.10.472.10">
    <property type="entry name" value="Cyclin-like"/>
    <property type="match status" value="1"/>
</dbReference>
<reference evidence="2" key="1">
    <citation type="submission" date="2023-01" db="EMBL/GenBank/DDBJ databases">
        <title>Key to firefly adult light organ development and bioluminescence: homeobox transcription factors regulate luciferase expression and transportation to peroxisome.</title>
        <authorList>
            <person name="Fu X."/>
        </authorList>
    </citation>
    <scope>NUCLEOTIDE SEQUENCE [LARGE SCALE GENOMIC DNA]</scope>
</reference>
<dbReference type="Proteomes" id="UP001353858">
    <property type="component" value="Unassembled WGS sequence"/>
</dbReference>
<dbReference type="EMBL" id="JARPUR010000006">
    <property type="protein sequence ID" value="KAK4874689.1"/>
    <property type="molecule type" value="Genomic_DNA"/>
</dbReference>
<sequence>MDLQKIDLNDIEKEQISYWLSKPNVSTKFYKEPELLESTIQVVKLVCELLNQTDEVFITSVDILEIYVQRKSFSSYNKPNSILILTCCVVISSKLVGSCTEIKMSVLQQVIQKLIKKDVDKQTLKETELDIILTVEKLPLSTTATDLCMFLEYYIKNLKLRIDLKPLCLELLNITYISRKKVFVQLKSIYVTSSDAFRVFQQLVCNKFYYPGGIVACALRITKFSNFLNVKQIIEDIANIGQIHYDHIHLLSNVLRQLVDTNST</sequence>
<protein>
    <recommendedName>
        <fullName evidence="3">Cyclin N-terminal domain-containing protein</fullName>
    </recommendedName>
</protein>
<proteinExistence type="predicted"/>
<evidence type="ECO:0008006" key="3">
    <source>
        <dbReference type="Google" id="ProtNLM"/>
    </source>
</evidence>
<name>A0AAN7P111_9COLE</name>
<evidence type="ECO:0000313" key="2">
    <source>
        <dbReference type="Proteomes" id="UP001353858"/>
    </source>
</evidence>
<comment type="caution">
    <text evidence="1">The sequence shown here is derived from an EMBL/GenBank/DDBJ whole genome shotgun (WGS) entry which is preliminary data.</text>
</comment>
<dbReference type="SUPFAM" id="SSF47954">
    <property type="entry name" value="Cyclin-like"/>
    <property type="match status" value="1"/>
</dbReference>
<evidence type="ECO:0000313" key="1">
    <source>
        <dbReference type="EMBL" id="KAK4874689.1"/>
    </source>
</evidence>
<dbReference type="InterPro" id="IPR036915">
    <property type="entry name" value="Cyclin-like_sf"/>
</dbReference>
<organism evidence="1 2">
    <name type="scientific">Aquatica leii</name>
    <dbReference type="NCBI Taxonomy" id="1421715"/>
    <lineage>
        <taxon>Eukaryota</taxon>
        <taxon>Metazoa</taxon>
        <taxon>Ecdysozoa</taxon>
        <taxon>Arthropoda</taxon>
        <taxon>Hexapoda</taxon>
        <taxon>Insecta</taxon>
        <taxon>Pterygota</taxon>
        <taxon>Neoptera</taxon>
        <taxon>Endopterygota</taxon>
        <taxon>Coleoptera</taxon>
        <taxon>Polyphaga</taxon>
        <taxon>Elateriformia</taxon>
        <taxon>Elateroidea</taxon>
        <taxon>Lampyridae</taxon>
        <taxon>Luciolinae</taxon>
        <taxon>Aquatica</taxon>
    </lineage>
</organism>
<gene>
    <name evidence="1" type="ORF">RN001_014049</name>
</gene>
<keyword evidence="2" id="KW-1185">Reference proteome</keyword>
<dbReference type="AlphaFoldDB" id="A0AAN7P111"/>
<accession>A0AAN7P111</accession>